<feature type="compositionally biased region" description="Pro residues" evidence="1">
    <location>
        <begin position="44"/>
        <end position="55"/>
    </location>
</feature>
<accession>A0A921R538</accession>
<dbReference type="EMBL" id="CM027683">
    <property type="protein sequence ID" value="KAG0532942.1"/>
    <property type="molecule type" value="Genomic_DNA"/>
</dbReference>
<proteinExistence type="predicted"/>
<protein>
    <submittedName>
        <fullName evidence="2">Uncharacterized protein</fullName>
    </submittedName>
</protein>
<evidence type="ECO:0000313" key="3">
    <source>
        <dbReference type="Proteomes" id="UP000807115"/>
    </source>
</evidence>
<evidence type="ECO:0000256" key="1">
    <source>
        <dbReference type="SAM" id="MobiDB-lite"/>
    </source>
</evidence>
<dbReference type="Proteomes" id="UP000807115">
    <property type="component" value="Chromosome 4"/>
</dbReference>
<comment type="caution">
    <text evidence="2">The sequence shown here is derived from an EMBL/GenBank/DDBJ whole genome shotgun (WGS) entry which is preliminary data.</text>
</comment>
<dbReference type="AlphaFoldDB" id="A0A921R538"/>
<organism evidence="2 3">
    <name type="scientific">Sorghum bicolor</name>
    <name type="common">Sorghum</name>
    <name type="synonym">Sorghum vulgare</name>
    <dbReference type="NCBI Taxonomy" id="4558"/>
    <lineage>
        <taxon>Eukaryota</taxon>
        <taxon>Viridiplantae</taxon>
        <taxon>Streptophyta</taxon>
        <taxon>Embryophyta</taxon>
        <taxon>Tracheophyta</taxon>
        <taxon>Spermatophyta</taxon>
        <taxon>Magnoliopsida</taxon>
        <taxon>Liliopsida</taxon>
        <taxon>Poales</taxon>
        <taxon>Poaceae</taxon>
        <taxon>PACMAD clade</taxon>
        <taxon>Panicoideae</taxon>
        <taxon>Andropogonodae</taxon>
        <taxon>Andropogoneae</taxon>
        <taxon>Sorghinae</taxon>
        <taxon>Sorghum</taxon>
    </lineage>
</organism>
<name>A0A921R538_SORBI</name>
<reference evidence="2" key="2">
    <citation type="submission" date="2020-10" db="EMBL/GenBank/DDBJ databases">
        <authorList>
            <person name="Cooper E.A."/>
            <person name="Brenton Z.W."/>
            <person name="Flinn B.S."/>
            <person name="Jenkins J."/>
            <person name="Shu S."/>
            <person name="Flowers D."/>
            <person name="Luo F."/>
            <person name="Wang Y."/>
            <person name="Xia P."/>
            <person name="Barry K."/>
            <person name="Daum C."/>
            <person name="Lipzen A."/>
            <person name="Yoshinaga Y."/>
            <person name="Schmutz J."/>
            <person name="Saski C."/>
            <person name="Vermerris W."/>
            <person name="Kresovich S."/>
        </authorList>
    </citation>
    <scope>NUCLEOTIDE SEQUENCE</scope>
</reference>
<feature type="compositionally biased region" description="Basic and acidic residues" evidence="1">
    <location>
        <begin position="82"/>
        <end position="99"/>
    </location>
</feature>
<feature type="region of interest" description="Disordered" evidence="1">
    <location>
        <begin position="29"/>
        <end position="136"/>
    </location>
</feature>
<evidence type="ECO:0000313" key="2">
    <source>
        <dbReference type="EMBL" id="KAG0532942.1"/>
    </source>
</evidence>
<reference evidence="2" key="1">
    <citation type="journal article" date="2019" name="BMC Genomics">
        <title>A new reference genome for Sorghum bicolor reveals high levels of sequence similarity between sweet and grain genotypes: implications for the genetics of sugar metabolism.</title>
        <authorList>
            <person name="Cooper E.A."/>
            <person name="Brenton Z.W."/>
            <person name="Flinn B.S."/>
            <person name="Jenkins J."/>
            <person name="Shu S."/>
            <person name="Flowers D."/>
            <person name="Luo F."/>
            <person name="Wang Y."/>
            <person name="Xia P."/>
            <person name="Barry K."/>
            <person name="Daum C."/>
            <person name="Lipzen A."/>
            <person name="Yoshinaga Y."/>
            <person name="Schmutz J."/>
            <person name="Saski C."/>
            <person name="Vermerris W."/>
            <person name="Kresovich S."/>
        </authorList>
    </citation>
    <scope>NUCLEOTIDE SEQUENCE</scope>
</reference>
<gene>
    <name evidence="2" type="ORF">BDA96_04G148800</name>
</gene>
<sequence>MLYQIDEAPNPNRLASFVRFLLPLSSMASDSPAALVSPPMDVDQPPPDPPPQRPPDPPHHPPDPAHSPPLMTIQVDPLPTRLRHEIEGNQSGGEERGEVPRPLPRYASAGVSGGAPEVGAPHRHGGVGILGRPQML</sequence>